<keyword evidence="4" id="KW-0812">Transmembrane</keyword>
<evidence type="ECO:0000256" key="3">
    <source>
        <dbReference type="ARBA" id="ARBA00022679"/>
    </source>
</evidence>
<comment type="similarity">
    <text evidence="1">Belongs to the glycosyltransferase 2 family.</text>
</comment>
<dbReference type="AlphaFoldDB" id="A0A7D7MD83"/>
<dbReference type="Gene3D" id="3.90.550.10">
    <property type="entry name" value="Spore Coat Polysaccharide Biosynthesis Protein SpsA, Chain A"/>
    <property type="match status" value="1"/>
</dbReference>
<proteinExistence type="inferred from homology"/>
<dbReference type="Proteomes" id="UP000514716">
    <property type="component" value="Plasmid unnamed1"/>
</dbReference>
<keyword evidence="4" id="KW-0472">Membrane</keyword>
<geneLocation type="plasmid" evidence="6 7">
    <name>unnamed1</name>
</geneLocation>
<gene>
    <name evidence="6" type="ORF">H1Q58_16335</name>
</gene>
<dbReference type="EMBL" id="CP059541">
    <property type="protein sequence ID" value="QMT19152.1"/>
    <property type="molecule type" value="Genomic_DNA"/>
</dbReference>
<keyword evidence="2" id="KW-0328">Glycosyltransferase</keyword>
<evidence type="ECO:0000313" key="7">
    <source>
        <dbReference type="Proteomes" id="UP000514716"/>
    </source>
</evidence>
<sequence length="470" mass="54313">MNLFVEKFFTVVAIIFITYMLLYTTFLFLSVLIGAVRLQEKDQLLRLKNEIKHDYYMPISIIIPAYNEETVIADSVNALLQLDYKLYEIIIVDDGSTDGTITQLLNNFPFHRIDSPIHRKVDCKEEIATYEASIENIQLKVIIKENGGKGDALNMGINAARYPYFLTVDADSLLQHDSLEKIIQPFMMDEEVIAVGGMVRVAQSVEMQGGRVFDYTMPWSPIIGMQVVEYDRTFLASRILLDQFSGNLIISGAFGLYKKDIVVEVGGYKRETIGEDMELVMRLHTFMLNNRRRYKISYVPEAVCWSQAPGSLKDIAKQRRRWHIGLFQSLTSYPEMLVRFRYKPVGYVSYMYYWLFELIGPFIEVFGLLTLLLAYQFNLLNVPFMIGLFLIYTVYGIILSLTAFFQRVYIQGHKLKPLDIIKASVFVTLENAFYRYFLSVVRVLAFIGYKKNGRSWGSIKRSKHKISSLD</sequence>
<keyword evidence="4" id="KW-1133">Transmembrane helix</keyword>
<evidence type="ECO:0000313" key="6">
    <source>
        <dbReference type="EMBL" id="QMT19152.1"/>
    </source>
</evidence>
<feature type="transmembrane region" description="Helical" evidence="4">
    <location>
        <begin position="351"/>
        <end position="377"/>
    </location>
</feature>
<evidence type="ECO:0000256" key="4">
    <source>
        <dbReference type="SAM" id="Phobius"/>
    </source>
</evidence>
<dbReference type="PANTHER" id="PTHR43630">
    <property type="entry name" value="POLY-BETA-1,6-N-ACETYL-D-GLUCOSAMINE SYNTHASE"/>
    <property type="match status" value="1"/>
</dbReference>
<dbReference type="CDD" id="cd06423">
    <property type="entry name" value="CESA_like"/>
    <property type="match status" value="1"/>
</dbReference>
<reference evidence="6 7" key="1">
    <citation type="submission" date="2020-07" db="EMBL/GenBank/DDBJ databases">
        <title>Screening of a cold-adapted Planococcus bacterium producing protease in traditional shrimp paste and protease identification by genome sequencing.</title>
        <authorList>
            <person name="Gao R."/>
            <person name="Leng W."/>
            <person name="Chu Q."/>
            <person name="Wu X."/>
            <person name="Liu H."/>
            <person name="Li X."/>
        </authorList>
    </citation>
    <scope>NUCLEOTIDE SEQUENCE [LARGE SCALE GENOMIC DNA]</scope>
    <source>
        <strain evidence="6 7">XJ11</strain>
        <plasmid evidence="6 7">unnamed1</plasmid>
    </source>
</reference>
<dbReference type="SUPFAM" id="SSF53448">
    <property type="entry name" value="Nucleotide-diphospho-sugar transferases"/>
    <property type="match status" value="1"/>
</dbReference>
<keyword evidence="7" id="KW-1185">Reference proteome</keyword>
<dbReference type="GO" id="GO:0016757">
    <property type="term" value="F:glycosyltransferase activity"/>
    <property type="evidence" value="ECO:0007669"/>
    <property type="project" value="UniProtKB-KW"/>
</dbReference>
<dbReference type="PANTHER" id="PTHR43630:SF1">
    <property type="entry name" value="POLY-BETA-1,6-N-ACETYL-D-GLUCOSAMINE SYNTHASE"/>
    <property type="match status" value="1"/>
</dbReference>
<feature type="domain" description="Glycosyltransferase 2-like" evidence="5">
    <location>
        <begin position="60"/>
        <end position="104"/>
    </location>
</feature>
<dbReference type="InterPro" id="IPR029044">
    <property type="entry name" value="Nucleotide-diphossugar_trans"/>
</dbReference>
<keyword evidence="3 6" id="KW-0808">Transferase</keyword>
<feature type="transmembrane region" description="Helical" evidence="4">
    <location>
        <begin position="12"/>
        <end position="36"/>
    </location>
</feature>
<dbReference type="RefSeq" id="WP_182093540.1">
    <property type="nucleotide sequence ID" value="NZ_CP059541.1"/>
</dbReference>
<feature type="transmembrane region" description="Helical" evidence="4">
    <location>
        <begin position="383"/>
        <end position="405"/>
    </location>
</feature>
<dbReference type="InterPro" id="IPR001173">
    <property type="entry name" value="Glyco_trans_2-like"/>
</dbReference>
<keyword evidence="6" id="KW-0614">Plasmid</keyword>
<name>A0A7D7MD83_PLAMR</name>
<accession>A0A7D7MD83</accession>
<dbReference type="Pfam" id="PF00535">
    <property type="entry name" value="Glycos_transf_2"/>
    <property type="match status" value="1"/>
</dbReference>
<protein>
    <submittedName>
        <fullName evidence="6">Glycosyltransferase family 2 protein</fullName>
    </submittedName>
</protein>
<evidence type="ECO:0000259" key="5">
    <source>
        <dbReference type="Pfam" id="PF00535"/>
    </source>
</evidence>
<evidence type="ECO:0000256" key="1">
    <source>
        <dbReference type="ARBA" id="ARBA00006739"/>
    </source>
</evidence>
<dbReference type="KEGG" id="pdec:H1Q58_16335"/>
<evidence type="ECO:0000256" key="2">
    <source>
        <dbReference type="ARBA" id="ARBA00022676"/>
    </source>
</evidence>
<organism evidence="6 7">
    <name type="scientific">Planococcus maritimus</name>
    <dbReference type="NCBI Taxonomy" id="192421"/>
    <lineage>
        <taxon>Bacteria</taxon>
        <taxon>Bacillati</taxon>
        <taxon>Bacillota</taxon>
        <taxon>Bacilli</taxon>
        <taxon>Bacillales</taxon>
        <taxon>Caryophanaceae</taxon>
        <taxon>Planococcus</taxon>
    </lineage>
</organism>
<dbReference type="Pfam" id="PF13641">
    <property type="entry name" value="Glyco_tranf_2_3"/>
    <property type="match status" value="1"/>
</dbReference>